<dbReference type="InterPro" id="IPR002939">
    <property type="entry name" value="DnaJ_C"/>
</dbReference>
<protein>
    <submittedName>
        <fullName evidence="6">Molecular chaperone DnaJ</fullName>
    </submittedName>
</protein>
<evidence type="ECO:0000256" key="2">
    <source>
        <dbReference type="ARBA" id="ARBA00022737"/>
    </source>
</evidence>
<dbReference type="InterPro" id="IPR036869">
    <property type="entry name" value="J_dom_sf"/>
</dbReference>
<dbReference type="SMART" id="SM00271">
    <property type="entry name" value="DnaJ"/>
    <property type="match status" value="1"/>
</dbReference>
<dbReference type="PROSITE" id="PS50076">
    <property type="entry name" value="DNAJ_2"/>
    <property type="match status" value="1"/>
</dbReference>
<dbReference type="Gene3D" id="1.10.287.110">
    <property type="entry name" value="DnaJ domain"/>
    <property type="match status" value="1"/>
</dbReference>
<dbReference type="PRINTS" id="PR00625">
    <property type="entry name" value="JDOMAIN"/>
</dbReference>
<dbReference type="EMBL" id="LR536450">
    <property type="protein sequence ID" value="VFU11152.1"/>
    <property type="molecule type" value="Genomic_DNA"/>
</dbReference>
<dbReference type="GO" id="GO:0051082">
    <property type="term" value="F:unfolded protein binding"/>
    <property type="evidence" value="ECO:0007669"/>
    <property type="project" value="InterPro"/>
</dbReference>
<dbReference type="InterPro" id="IPR001623">
    <property type="entry name" value="DnaJ_domain"/>
</dbReference>
<accession>A0A4U8Z6F3</accession>
<evidence type="ECO:0000313" key="6">
    <source>
        <dbReference type="EMBL" id="VFU11152.1"/>
    </source>
</evidence>
<sequence>MSRDPYEVLGVERNASAADIQKAYRKLAKKLHPDLNPGNVKAEEEFKEVASAYGLLGDADKRKRFDNGEIDASGAERAPQQYYRDYAGAGPGANPYANESAYADFMDDETLASILRGARRRQAAGRDIHYHLPVDFLTAVNGGTARVGLPDGATLDVNIPAGAREGQILRLRGKGEPGFGGGPPGDGLVELEVRPHPFFAREGDDVHLTLPISLAEAVLGGEVKVPTPTGAVSMKVPRGANSGGKLRLKGKGVARPDGSRGDEYVTLKVMLPEKSDPELESFVTNWAAGKAQNPRAGMEA</sequence>
<dbReference type="GO" id="GO:0005737">
    <property type="term" value="C:cytoplasm"/>
    <property type="evidence" value="ECO:0007669"/>
    <property type="project" value="TreeGrafter"/>
</dbReference>
<dbReference type="SUPFAM" id="SSF46565">
    <property type="entry name" value="Chaperone J-domain"/>
    <property type="match status" value="1"/>
</dbReference>
<evidence type="ECO:0000313" key="7">
    <source>
        <dbReference type="Proteomes" id="UP000294360"/>
    </source>
</evidence>
<dbReference type="CDD" id="cd10747">
    <property type="entry name" value="DnaJ_C"/>
    <property type="match status" value="1"/>
</dbReference>
<dbReference type="Pfam" id="PF01556">
    <property type="entry name" value="DnaJ_C"/>
    <property type="match status" value="1"/>
</dbReference>
<dbReference type="AlphaFoldDB" id="A0A4U8Z6F3"/>
<keyword evidence="2" id="KW-0677">Repeat</keyword>
<dbReference type="Pfam" id="PF00226">
    <property type="entry name" value="DnaJ"/>
    <property type="match status" value="1"/>
</dbReference>
<evidence type="ECO:0000256" key="1">
    <source>
        <dbReference type="ARBA" id="ARBA00022723"/>
    </source>
</evidence>
<dbReference type="FunFam" id="2.60.260.20:FF:000005">
    <property type="entry name" value="Chaperone protein dnaJ 1, mitochondrial"/>
    <property type="match status" value="1"/>
</dbReference>
<dbReference type="GO" id="GO:0008270">
    <property type="term" value="F:zinc ion binding"/>
    <property type="evidence" value="ECO:0007669"/>
    <property type="project" value="UniProtKB-KW"/>
</dbReference>
<dbReference type="InterPro" id="IPR008971">
    <property type="entry name" value="HSP40/DnaJ_pept-bd"/>
</dbReference>
<dbReference type="CDD" id="cd06257">
    <property type="entry name" value="DnaJ"/>
    <property type="match status" value="1"/>
</dbReference>
<keyword evidence="1" id="KW-0479">Metal-binding</keyword>
<name>A0A4U8Z6F3_METTU</name>
<evidence type="ECO:0000256" key="3">
    <source>
        <dbReference type="ARBA" id="ARBA00022771"/>
    </source>
</evidence>
<dbReference type="OrthoDB" id="9779889at2"/>
<keyword evidence="3" id="KW-0863">Zinc-finger</keyword>
<keyword evidence="4" id="KW-0862">Zinc</keyword>
<dbReference type="PANTHER" id="PTHR43096">
    <property type="entry name" value="DNAJ HOMOLOG 1, MITOCHONDRIAL-RELATED"/>
    <property type="match status" value="1"/>
</dbReference>
<dbReference type="SUPFAM" id="SSF49493">
    <property type="entry name" value="HSP40/DnaJ peptide-binding domain"/>
    <property type="match status" value="2"/>
</dbReference>
<dbReference type="Gene3D" id="2.60.260.20">
    <property type="entry name" value="Urease metallochaperone UreE, N-terminal domain"/>
    <property type="match status" value="2"/>
</dbReference>
<feature type="domain" description="J" evidence="5">
    <location>
        <begin position="4"/>
        <end position="69"/>
    </location>
</feature>
<gene>
    <name evidence="6" type="ORF">MTUNDRAET4_4271</name>
</gene>
<dbReference type="RefSeq" id="WP_134492160.1">
    <property type="nucleotide sequence ID" value="NZ_CP139089.1"/>
</dbReference>
<proteinExistence type="predicted"/>
<dbReference type="GO" id="GO:0042026">
    <property type="term" value="P:protein refolding"/>
    <property type="evidence" value="ECO:0007669"/>
    <property type="project" value="TreeGrafter"/>
</dbReference>
<organism evidence="6 7">
    <name type="scientific">Methylocella tundrae</name>
    <dbReference type="NCBI Taxonomy" id="227605"/>
    <lineage>
        <taxon>Bacteria</taxon>
        <taxon>Pseudomonadati</taxon>
        <taxon>Pseudomonadota</taxon>
        <taxon>Alphaproteobacteria</taxon>
        <taxon>Hyphomicrobiales</taxon>
        <taxon>Beijerinckiaceae</taxon>
        <taxon>Methylocella</taxon>
    </lineage>
</organism>
<dbReference type="Proteomes" id="UP000294360">
    <property type="component" value="Chromosome"/>
</dbReference>
<dbReference type="KEGG" id="mtun:MTUNDRAET4_4271"/>
<dbReference type="PANTHER" id="PTHR43096:SF10">
    <property type="entry name" value="CHAPERONE PROTEIN DNAJ A6, CHLOROPLASTIC"/>
    <property type="match status" value="1"/>
</dbReference>
<reference evidence="6 7" key="1">
    <citation type="submission" date="2019-03" db="EMBL/GenBank/DDBJ databases">
        <authorList>
            <person name="Kox A.R. M."/>
        </authorList>
    </citation>
    <scope>NUCLEOTIDE SEQUENCE [LARGE SCALE GENOMIC DNA]</scope>
    <source>
        <strain evidence="6">MTUNDRAET4 annotated genome</strain>
    </source>
</reference>
<evidence type="ECO:0000256" key="4">
    <source>
        <dbReference type="ARBA" id="ARBA00022833"/>
    </source>
</evidence>
<evidence type="ECO:0000259" key="5">
    <source>
        <dbReference type="PROSITE" id="PS50076"/>
    </source>
</evidence>